<dbReference type="InterPro" id="IPR029154">
    <property type="entry name" value="HIBADH-like_NADP-bd"/>
</dbReference>
<dbReference type="Gene3D" id="1.10.1040.10">
    <property type="entry name" value="N-(1-d-carboxylethyl)-l-norvaline Dehydrogenase, domain 2"/>
    <property type="match status" value="1"/>
</dbReference>
<feature type="domain" description="3-hydroxyisobutyrate dehydrogenase-like NAD-binding" evidence="6">
    <location>
        <begin position="171"/>
        <end position="290"/>
    </location>
</feature>
<keyword evidence="3" id="KW-0520">NAD</keyword>
<dbReference type="Proteomes" id="UP001108029">
    <property type="component" value="Unassembled WGS sequence"/>
</dbReference>
<keyword evidence="2" id="KW-0560">Oxidoreductase</keyword>
<dbReference type="InterPro" id="IPR006115">
    <property type="entry name" value="6PGDH_NADP-bd"/>
</dbReference>
<dbReference type="SUPFAM" id="SSF48179">
    <property type="entry name" value="6-phosphogluconate dehydrogenase C-terminal domain-like"/>
    <property type="match status" value="1"/>
</dbReference>
<dbReference type="PANTHER" id="PTHR43580:SF2">
    <property type="entry name" value="CYTOKINE-LIKE NUCLEAR FACTOR N-PAC"/>
    <property type="match status" value="1"/>
</dbReference>
<comment type="caution">
    <text evidence="7">The sequence shown here is derived from an EMBL/GenBank/DDBJ whole genome shotgun (WGS) entry which is preliminary data.</text>
</comment>
<dbReference type="SUPFAM" id="SSF51735">
    <property type="entry name" value="NAD(P)-binding Rossmann-fold domains"/>
    <property type="match status" value="1"/>
</dbReference>
<protein>
    <submittedName>
        <fullName evidence="7">NAD(P)-dependent oxidoreductase</fullName>
    </submittedName>
</protein>
<keyword evidence="8" id="KW-1185">Reference proteome</keyword>
<dbReference type="InterPro" id="IPR015815">
    <property type="entry name" value="HIBADH-related"/>
</dbReference>
<evidence type="ECO:0000256" key="2">
    <source>
        <dbReference type="ARBA" id="ARBA00023002"/>
    </source>
</evidence>
<dbReference type="EMBL" id="JAJSBI010000030">
    <property type="protein sequence ID" value="MCD9879609.1"/>
    <property type="molecule type" value="Genomic_DNA"/>
</dbReference>
<feature type="domain" description="6-phosphogluconate dehydrogenase NADP-binding" evidence="5">
    <location>
        <begin position="12"/>
        <end position="168"/>
    </location>
</feature>
<dbReference type="InterPro" id="IPR008927">
    <property type="entry name" value="6-PGluconate_DH-like_C_sf"/>
</dbReference>
<organism evidence="7 8">
    <name type="scientific">Streptomyces guryensis</name>
    <dbReference type="NCBI Taxonomy" id="2886947"/>
    <lineage>
        <taxon>Bacteria</taxon>
        <taxon>Bacillati</taxon>
        <taxon>Actinomycetota</taxon>
        <taxon>Actinomycetes</taxon>
        <taxon>Kitasatosporales</taxon>
        <taxon>Streptomycetaceae</taxon>
        <taxon>Streptomyces</taxon>
    </lineage>
</organism>
<evidence type="ECO:0000256" key="4">
    <source>
        <dbReference type="PIRSR" id="PIRSR000103-1"/>
    </source>
</evidence>
<dbReference type="Pfam" id="PF03446">
    <property type="entry name" value="NAD_binding_2"/>
    <property type="match status" value="1"/>
</dbReference>
<dbReference type="GO" id="GO:0050661">
    <property type="term" value="F:NADP binding"/>
    <property type="evidence" value="ECO:0007669"/>
    <property type="project" value="InterPro"/>
</dbReference>
<evidence type="ECO:0000313" key="8">
    <source>
        <dbReference type="Proteomes" id="UP001108029"/>
    </source>
</evidence>
<dbReference type="AlphaFoldDB" id="A0A9Q3VW24"/>
<dbReference type="Pfam" id="PF14833">
    <property type="entry name" value="NAD_binding_11"/>
    <property type="match status" value="1"/>
</dbReference>
<evidence type="ECO:0000256" key="3">
    <source>
        <dbReference type="ARBA" id="ARBA00023027"/>
    </source>
</evidence>
<dbReference type="InterPro" id="IPR051265">
    <property type="entry name" value="HIBADH-related_NP60_sf"/>
</dbReference>
<comment type="similarity">
    <text evidence="1">Belongs to the HIBADH-related family.</text>
</comment>
<dbReference type="PIRSF" id="PIRSF000103">
    <property type="entry name" value="HIBADH"/>
    <property type="match status" value="1"/>
</dbReference>
<sequence>MSHTGTSDGRLRVAVIGTGRMGAAMAVRLREAGFAVTAYNRTRAKAEATGAAVAATPREAAAAADVVLVSLADDKAARQAYGGEDGVAAGLRAGAVVVETSTIAPETVTALAPRVEKAGAALLDAPVSGSVVFVEQGRLTVMAGGEASALERARPVLDVLAAHVVHVGSAGTGAAMKLAVNSLLLGLNQALSEALVLAERAGVSRESAYEVFAAGAAGAPFVQYKKEAYLHPESATVAFTLELVAKDLDLALALAERVGAPMQQAAANRRLVGEAVEQGLGQRDLSALADFLRGDRRP</sequence>
<name>A0A9Q3VW24_9ACTN</name>
<reference evidence="7" key="1">
    <citation type="submission" date="2021-12" db="EMBL/GenBank/DDBJ databases">
        <authorList>
            <person name="Lee J.-H."/>
            <person name="Kim S.-B."/>
        </authorList>
    </citation>
    <scope>NUCLEOTIDE SEQUENCE</scope>
    <source>
        <strain evidence="7">NR30</strain>
    </source>
</reference>
<dbReference type="GO" id="GO:0016491">
    <property type="term" value="F:oxidoreductase activity"/>
    <property type="evidence" value="ECO:0007669"/>
    <property type="project" value="UniProtKB-KW"/>
</dbReference>
<dbReference type="RefSeq" id="WP_232654552.1">
    <property type="nucleotide sequence ID" value="NZ_JAJSBI010000030.1"/>
</dbReference>
<dbReference type="InterPro" id="IPR013328">
    <property type="entry name" value="6PGD_dom2"/>
</dbReference>
<evidence type="ECO:0000259" key="6">
    <source>
        <dbReference type="Pfam" id="PF14833"/>
    </source>
</evidence>
<dbReference type="GO" id="GO:0051287">
    <property type="term" value="F:NAD binding"/>
    <property type="evidence" value="ECO:0007669"/>
    <property type="project" value="InterPro"/>
</dbReference>
<evidence type="ECO:0000313" key="7">
    <source>
        <dbReference type="EMBL" id="MCD9879609.1"/>
    </source>
</evidence>
<dbReference type="InterPro" id="IPR036291">
    <property type="entry name" value="NAD(P)-bd_dom_sf"/>
</dbReference>
<evidence type="ECO:0000259" key="5">
    <source>
        <dbReference type="Pfam" id="PF03446"/>
    </source>
</evidence>
<accession>A0A9Q3VW24</accession>
<gene>
    <name evidence="7" type="ORF">LJ657_39750</name>
</gene>
<proteinExistence type="inferred from homology"/>
<feature type="active site" evidence="4">
    <location>
        <position position="177"/>
    </location>
</feature>
<dbReference type="Gene3D" id="3.40.50.720">
    <property type="entry name" value="NAD(P)-binding Rossmann-like Domain"/>
    <property type="match status" value="1"/>
</dbReference>
<evidence type="ECO:0000256" key="1">
    <source>
        <dbReference type="ARBA" id="ARBA00009080"/>
    </source>
</evidence>
<dbReference type="PANTHER" id="PTHR43580">
    <property type="entry name" value="OXIDOREDUCTASE GLYR1-RELATED"/>
    <property type="match status" value="1"/>
</dbReference>